<protein>
    <submittedName>
        <fullName evidence="1">Uncharacterized protein</fullName>
    </submittedName>
</protein>
<name>A0ACB9RJE2_9MYRT</name>
<comment type="caution">
    <text evidence="1">The sequence shown here is derived from an EMBL/GenBank/DDBJ whole genome shotgun (WGS) entry which is preliminary data.</text>
</comment>
<dbReference type="EMBL" id="CM042883">
    <property type="protein sequence ID" value="KAI4378815.1"/>
    <property type="molecule type" value="Genomic_DNA"/>
</dbReference>
<accession>A0ACB9RJE2</accession>
<reference evidence="2" key="1">
    <citation type="journal article" date="2023" name="Front. Plant Sci.">
        <title>Chromosomal-level genome assembly of Melastoma candidum provides insights into trichome evolution.</title>
        <authorList>
            <person name="Zhong Y."/>
            <person name="Wu W."/>
            <person name="Sun C."/>
            <person name="Zou P."/>
            <person name="Liu Y."/>
            <person name="Dai S."/>
            <person name="Zhou R."/>
        </authorList>
    </citation>
    <scope>NUCLEOTIDE SEQUENCE [LARGE SCALE GENOMIC DNA]</scope>
</reference>
<gene>
    <name evidence="1" type="ORF">MLD38_016244</name>
</gene>
<keyword evidence="2" id="KW-1185">Reference proteome</keyword>
<organism evidence="1 2">
    <name type="scientific">Melastoma candidum</name>
    <dbReference type="NCBI Taxonomy" id="119954"/>
    <lineage>
        <taxon>Eukaryota</taxon>
        <taxon>Viridiplantae</taxon>
        <taxon>Streptophyta</taxon>
        <taxon>Embryophyta</taxon>
        <taxon>Tracheophyta</taxon>
        <taxon>Spermatophyta</taxon>
        <taxon>Magnoliopsida</taxon>
        <taxon>eudicotyledons</taxon>
        <taxon>Gunneridae</taxon>
        <taxon>Pentapetalae</taxon>
        <taxon>rosids</taxon>
        <taxon>malvids</taxon>
        <taxon>Myrtales</taxon>
        <taxon>Melastomataceae</taxon>
        <taxon>Melastomatoideae</taxon>
        <taxon>Melastomateae</taxon>
        <taxon>Melastoma</taxon>
    </lineage>
</organism>
<proteinExistence type="predicted"/>
<evidence type="ECO:0000313" key="1">
    <source>
        <dbReference type="EMBL" id="KAI4378815.1"/>
    </source>
</evidence>
<dbReference type="Proteomes" id="UP001057402">
    <property type="component" value="Chromosome 4"/>
</dbReference>
<sequence length="108" mass="12082">MAVSKHFFRGTLLPSAFRGNRASVQDEFICLVDENPYLRSERNVSTCQSNRPRHPGQEASAWTSPKGQSNRSRLFSVLCDFAHKLLSLFLNLGNKIVGLKISNVNSCI</sequence>
<evidence type="ECO:0000313" key="2">
    <source>
        <dbReference type="Proteomes" id="UP001057402"/>
    </source>
</evidence>